<evidence type="ECO:0000313" key="4">
    <source>
        <dbReference type="Proteomes" id="UP000239711"/>
    </source>
</evidence>
<evidence type="ECO:0000259" key="2">
    <source>
        <dbReference type="Pfam" id="PF00849"/>
    </source>
</evidence>
<reference evidence="3 4" key="1">
    <citation type="submission" date="2018-02" db="EMBL/GenBank/DDBJ databases">
        <title>The draft genome of Sphingobacterium sp. 5JN-11.</title>
        <authorList>
            <person name="Liu L."/>
            <person name="Li L."/>
            <person name="Liang L."/>
            <person name="Zhang X."/>
            <person name="Wang T."/>
        </authorList>
    </citation>
    <scope>NUCLEOTIDE SEQUENCE [LARGE SCALE GENOMIC DNA]</scope>
    <source>
        <strain evidence="3 4">5JN-11</strain>
    </source>
</reference>
<dbReference type="PROSITE" id="PS01129">
    <property type="entry name" value="PSI_RLU"/>
    <property type="match status" value="1"/>
</dbReference>
<dbReference type="Pfam" id="PF00849">
    <property type="entry name" value="PseudoU_synth_2"/>
    <property type="match status" value="1"/>
</dbReference>
<dbReference type="EMBL" id="PVBQ01000003">
    <property type="protein sequence ID" value="PRD48675.1"/>
    <property type="molecule type" value="Genomic_DNA"/>
</dbReference>
<organism evidence="3 4">
    <name type="scientific">Sphingobacterium haloxyli</name>
    <dbReference type="NCBI Taxonomy" id="2100533"/>
    <lineage>
        <taxon>Bacteria</taxon>
        <taxon>Pseudomonadati</taxon>
        <taxon>Bacteroidota</taxon>
        <taxon>Sphingobacteriia</taxon>
        <taxon>Sphingobacteriales</taxon>
        <taxon>Sphingobacteriaceae</taxon>
        <taxon>Sphingobacterium</taxon>
    </lineage>
</organism>
<dbReference type="InterPro" id="IPR006145">
    <property type="entry name" value="PsdUridine_synth_RsuA/RluA"/>
</dbReference>
<dbReference type="SUPFAM" id="SSF55120">
    <property type="entry name" value="Pseudouridine synthase"/>
    <property type="match status" value="1"/>
</dbReference>
<proteinExistence type="predicted"/>
<gene>
    <name evidence="3" type="ORF">C5745_05635</name>
</gene>
<evidence type="ECO:0000313" key="3">
    <source>
        <dbReference type="EMBL" id="PRD48675.1"/>
    </source>
</evidence>
<dbReference type="PANTHER" id="PTHR21600">
    <property type="entry name" value="MITOCHONDRIAL RNA PSEUDOURIDINE SYNTHASE"/>
    <property type="match status" value="1"/>
</dbReference>
<feature type="coiled-coil region" evidence="1">
    <location>
        <begin position="210"/>
        <end position="244"/>
    </location>
</feature>
<dbReference type="GO" id="GO:0000455">
    <property type="term" value="P:enzyme-directed rRNA pseudouridine synthesis"/>
    <property type="evidence" value="ECO:0007669"/>
    <property type="project" value="TreeGrafter"/>
</dbReference>
<dbReference type="GO" id="GO:0140098">
    <property type="term" value="F:catalytic activity, acting on RNA"/>
    <property type="evidence" value="ECO:0007669"/>
    <property type="project" value="UniProtKB-ARBA"/>
</dbReference>
<feature type="coiled-coil region" evidence="1">
    <location>
        <begin position="117"/>
        <end position="171"/>
    </location>
</feature>
<keyword evidence="1" id="KW-0175">Coiled coil</keyword>
<evidence type="ECO:0000256" key="1">
    <source>
        <dbReference type="SAM" id="Coils"/>
    </source>
</evidence>
<dbReference type="CDD" id="cd02869">
    <property type="entry name" value="PseudoU_synth_RluA_like"/>
    <property type="match status" value="1"/>
</dbReference>
<dbReference type="InterPro" id="IPR050188">
    <property type="entry name" value="RluA_PseudoU_synthase"/>
</dbReference>
<name>A0A2S9J7B5_9SPHI</name>
<sequence length="561" mass="64349">MVSSNPTFFHHFHTDITTLPEPKAFTFPFCYEPDELSKRAAAELQDYLEKQQDFLHNFGLQEMEGSAIGKMFGVLVVERKDGQLGYLAAFSGKLAGTNQHAYFVPPIFDMLAKESFFLQEEAQINALNQQIENLQDSPDLSRLLQQLEETRQQANEQLKAYRLHMKAEKAKRKKIRFESKDVMSAADYQLQETDLIKQSYRDQHEHAVLKSKWKRQLDSIENSIQDKQREIEHLKNNRKLKSAALQKRLFEQYEFSNARGEMKNVLTIFAESKQPIPPAGAGECAAPKLLQYAYQHQLQPICIAEFWWGASPSSEVRKHRNFYPACKSKCEPILSHMLTGLKVAPNPMLVNPAAGRAFDIIHEDRDIIVINKPSEFLSVPGIHISDSVYTRILARYPEVSGPVIIHRLDMSTSGILIIAKHKDAHQFIQRQFIQHTIIKRYTAILDGIVTQKNGLIDLPLRVDLDDRPRQVVCYKYGKPAQTKFDVLVHENGRTRIHFFPLTGRTHQLRVHAAHHQGLHVPILGDDLYGQRADRLHLHAGYIQFVHPGTLKPITFTVEDPF</sequence>
<accession>A0A2S9J7B5</accession>
<dbReference type="RefSeq" id="WP_105715995.1">
    <property type="nucleotide sequence ID" value="NZ_PVBQ01000003.1"/>
</dbReference>
<dbReference type="GO" id="GO:0003723">
    <property type="term" value="F:RNA binding"/>
    <property type="evidence" value="ECO:0007669"/>
    <property type="project" value="InterPro"/>
</dbReference>
<dbReference type="PANTHER" id="PTHR21600:SF89">
    <property type="entry name" value="RIBOSOMAL LARGE SUBUNIT PSEUDOURIDINE SYNTHASE A"/>
    <property type="match status" value="1"/>
</dbReference>
<feature type="domain" description="Pseudouridine synthase RsuA/RluA-like" evidence="2">
    <location>
        <begin position="366"/>
        <end position="514"/>
    </location>
</feature>
<dbReference type="Proteomes" id="UP000239711">
    <property type="component" value="Unassembled WGS sequence"/>
</dbReference>
<comment type="caution">
    <text evidence="3">The sequence shown here is derived from an EMBL/GenBank/DDBJ whole genome shotgun (WGS) entry which is preliminary data.</text>
</comment>
<dbReference type="OrthoDB" id="9807829at2"/>
<keyword evidence="4" id="KW-1185">Reference proteome</keyword>
<dbReference type="GO" id="GO:0009982">
    <property type="term" value="F:pseudouridine synthase activity"/>
    <property type="evidence" value="ECO:0007669"/>
    <property type="project" value="InterPro"/>
</dbReference>
<dbReference type="Gene3D" id="3.30.2350.10">
    <property type="entry name" value="Pseudouridine synthase"/>
    <property type="match status" value="1"/>
</dbReference>
<dbReference type="AlphaFoldDB" id="A0A2S9J7B5"/>
<protein>
    <submittedName>
        <fullName evidence="3">RNA pseudouridine synthase</fullName>
    </submittedName>
</protein>
<dbReference type="InterPro" id="IPR006224">
    <property type="entry name" value="PsdUridine_synth_RluA-like_CS"/>
</dbReference>
<dbReference type="InterPro" id="IPR020103">
    <property type="entry name" value="PsdUridine_synth_cat_dom_sf"/>
</dbReference>